<evidence type="ECO:0000256" key="5">
    <source>
        <dbReference type="ARBA" id="ARBA00023288"/>
    </source>
</evidence>
<keyword evidence="3" id="KW-0472">Membrane</keyword>
<gene>
    <name evidence="7" type="ORF">GCM10023335_81360</name>
</gene>
<dbReference type="Pfam" id="PF01547">
    <property type="entry name" value="SBP_bac_1"/>
    <property type="match status" value="1"/>
</dbReference>
<name>A0ABP9JL48_9ACTN</name>
<dbReference type="InterPro" id="IPR050490">
    <property type="entry name" value="Bact_solute-bd_prot1"/>
</dbReference>
<evidence type="ECO:0000313" key="8">
    <source>
        <dbReference type="Proteomes" id="UP001501759"/>
    </source>
</evidence>
<keyword evidence="8" id="KW-1185">Reference proteome</keyword>
<protein>
    <submittedName>
        <fullName evidence="7">Extracellular solute-binding protein</fullName>
    </submittedName>
</protein>
<dbReference type="RefSeq" id="WP_345657929.1">
    <property type="nucleotide sequence ID" value="NZ_BAABKB010000044.1"/>
</dbReference>
<keyword evidence="1" id="KW-1003">Cell membrane</keyword>
<keyword evidence="4" id="KW-0564">Palmitate</keyword>
<keyword evidence="2 6" id="KW-0732">Signal</keyword>
<dbReference type="PROSITE" id="PS51257">
    <property type="entry name" value="PROKAR_LIPOPROTEIN"/>
    <property type="match status" value="1"/>
</dbReference>
<dbReference type="InterPro" id="IPR006059">
    <property type="entry name" value="SBP"/>
</dbReference>
<accession>A0ABP9JL48</accession>
<sequence length="443" mass="47158">MRNTQHSRLRRWGATTVAAVLGATALAACGSEDSKDSQAESGPASLTYWTWAPGMDKVVDLWNKGPGKKQQITVTVKKQASGDTLVTKILTAHKAHKAPDLVQAEYQTLPTLVSNDALADISGDVDGAKSKFADGVWQQTTLGSDAVYAIPQDIGPMMFYYREDLFKKYGLTVPTTWEQFAETARALKKKAPDKALTTFSANDSGLFAGLAQQAGAKWWTASGDKWKVGIDDAATRKVADFWGGLVEEGVIDNQPMYQPAWNKALNTGKQIAWVSAVWAPGTLTTAAPDTKGKWAMAPLPQWSDSDDVTGSWGGSSTAVTTDSKHRAAAAKFAAWLNTDPKAVAAMAKEGGIYPASTSAQLSGAFTQPPAFFSNQPDFYTKASEIAKTTAPSAWGPNVNVAYTSFNDAFGAAAKNKSDFGAALTTMQDTTVADLKKQGFGVAQ</sequence>
<feature type="chain" id="PRO_5046734827" evidence="6">
    <location>
        <begin position="28"/>
        <end position="443"/>
    </location>
</feature>
<feature type="signal peptide" evidence="6">
    <location>
        <begin position="1"/>
        <end position="27"/>
    </location>
</feature>
<evidence type="ECO:0000256" key="2">
    <source>
        <dbReference type="ARBA" id="ARBA00022729"/>
    </source>
</evidence>
<comment type="caution">
    <text evidence="7">The sequence shown here is derived from an EMBL/GenBank/DDBJ whole genome shotgun (WGS) entry which is preliminary data.</text>
</comment>
<keyword evidence="5" id="KW-0449">Lipoprotein</keyword>
<evidence type="ECO:0000256" key="4">
    <source>
        <dbReference type="ARBA" id="ARBA00023139"/>
    </source>
</evidence>
<organism evidence="7 8">
    <name type="scientific">Streptomyces siamensis</name>
    <dbReference type="NCBI Taxonomy" id="1274986"/>
    <lineage>
        <taxon>Bacteria</taxon>
        <taxon>Bacillati</taxon>
        <taxon>Actinomycetota</taxon>
        <taxon>Actinomycetes</taxon>
        <taxon>Kitasatosporales</taxon>
        <taxon>Streptomycetaceae</taxon>
        <taxon>Streptomyces</taxon>
    </lineage>
</organism>
<evidence type="ECO:0000256" key="1">
    <source>
        <dbReference type="ARBA" id="ARBA00022475"/>
    </source>
</evidence>
<dbReference type="SUPFAM" id="SSF53850">
    <property type="entry name" value="Periplasmic binding protein-like II"/>
    <property type="match status" value="1"/>
</dbReference>
<dbReference type="EMBL" id="BAABKB010000044">
    <property type="protein sequence ID" value="GAA5035484.1"/>
    <property type="molecule type" value="Genomic_DNA"/>
</dbReference>
<dbReference type="PANTHER" id="PTHR43649:SF33">
    <property type="entry name" value="POLYGALACTURONAN_RHAMNOGALACTURONAN-BINDING PROTEIN YTCQ"/>
    <property type="match status" value="1"/>
</dbReference>
<dbReference type="PANTHER" id="PTHR43649">
    <property type="entry name" value="ARABINOSE-BINDING PROTEIN-RELATED"/>
    <property type="match status" value="1"/>
</dbReference>
<evidence type="ECO:0000256" key="6">
    <source>
        <dbReference type="SAM" id="SignalP"/>
    </source>
</evidence>
<evidence type="ECO:0000256" key="3">
    <source>
        <dbReference type="ARBA" id="ARBA00023136"/>
    </source>
</evidence>
<proteinExistence type="predicted"/>
<reference evidence="8" key="1">
    <citation type="journal article" date="2019" name="Int. J. Syst. Evol. Microbiol.">
        <title>The Global Catalogue of Microorganisms (GCM) 10K type strain sequencing project: providing services to taxonomists for standard genome sequencing and annotation.</title>
        <authorList>
            <consortium name="The Broad Institute Genomics Platform"/>
            <consortium name="The Broad Institute Genome Sequencing Center for Infectious Disease"/>
            <person name="Wu L."/>
            <person name="Ma J."/>
        </authorList>
    </citation>
    <scope>NUCLEOTIDE SEQUENCE [LARGE SCALE GENOMIC DNA]</scope>
    <source>
        <strain evidence="8">JCM 18409</strain>
    </source>
</reference>
<dbReference type="Gene3D" id="3.40.190.10">
    <property type="entry name" value="Periplasmic binding protein-like II"/>
    <property type="match status" value="1"/>
</dbReference>
<dbReference type="Proteomes" id="UP001501759">
    <property type="component" value="Unassembled WGS sequence"/>
</dbReference>
<evidence type="ECO:0000313" key="7">
    <source>
        <dbReference type="EMBL" id="GAA5035484.1"/>
    </source>
</evidence>